<dbReference type="InterPro" id="IPR032675">
    <property type="entry name" value="LRR_dom_sf"/>
</dbReference>
<dbReference type="HOGENOM" id="CLU_021986_0_0_1"/>
<dbReference type="Proteomes" id="UP000008370">
    <property type="component" value="Unassembled WGS sequence"/>
</dbReference>
<gene>
    <name evidence="1" type="ORF">PHACADRAFT_206742</name>
</gene>
<keyword evidence="2" id="KW-1185">Reference proteome</keyword>
<dbReference type="InParanoid" id="K5X4X1"/>
<accession>K5X4X1</accession>
<dbReference type="Gene3D" id="3.80.10.10">
    <property type="entry name" value="Ribonuclease Inhibitor"/>
    <property type="match status" value="1"/>
</dbReference>
<evidence type="ECO:0000313" key="1">
    <source>
        <dbReference type="EMBL" id="EKM57872.1"/>
    </source>
</evidence>
<dbReference type="AlphaFoldDB" id="K5X4X1"/>
<proteinExistence type="predicted"/>
<dbReference type="KEGG" id="pco:PHACADRAFT_206742"/>
<dbReference type="GeneID" id="18912540"/>
<dbReference type="RefSeq" id="XP_007393214.1">
    <property type="nucleotide sequence ID" value="XM_007393152.1"/>
</dbReference>
<protein>
    <submittedName>
        <fullName evidence="1">Uncharacterized protein</fullName>
    </submittedName>
</protein>
<sequence>MKDYDIPKVDRNNPLYCPSVPAVVFLESIRRKIHDKGGISRESTPEFSPDHENRHSLSSFTRLLDKSVTDDDLLELLYNPGHSETLLGNGDNSGDTNLSSVLQGVTSRGLTVPVSPQVYACDCLIKEEESSISFSDLRGPAKREMSLPSGNEGSFEISGKADPIVYFARSSSPYNVHRRCFLVAPEPENGWRARAHELQEKLSRLGGAVCLDGAFHSVNTACMLDELYGAAVGTETPRGMRNLISRLDKLLPGVRLTTKLSKVVSHQDIIDILCSNGFVNTRVLDAFRTSEVEFLDLTTSLAEEDGLNMDARDILKVLAKPNSFLFVHEINLSGTTLRDSDIACLHHLPRLARLWLQDTGVTNQAVFLLLPLKRCLQELDIAYNPDINDDVIVAFDMLSRLSYLKLLGTSITIAGVRRLTTYLRRRGYAMALEVPASCEDYLRQLHLKYISHPGPPLITDPKAAQNLTPTALSRNLAAHAAVNPDIPTKGSKAFLANQLGELLENRRADLYARELIGLD</sequence>
<dbReference type="SUPFAM" id="SSF52047">
    <property type="entry name" value="RNI-like"/>
    <property type="match status" value="1"/>
</dbReference>
<name>K5X4X1_PHACS</name>
<organism evidence="1 2">
    <name type="scientific">Phanerochaete carnosa (strain HHB-10118-sp)</name>
    <name type="common">White-rot fungus</name>
    <name type="synonym">Peniophora carnosa</name>
    <dbReference type="NCBI Taxonomy" id="650164"/>
    <lineage>
        <taxon>Eukaryota</taxon>
        <taxon>Fungi</taxon>
        <taxon>Dikarya</taxon>
        <taxon>Basidiomycota</taxon>
        <taxon>Agaricomycotina</taxon>
        <taxon>Agaricomycetes</taxon>
        <taxon>Polyporales</taxon>
        <taxon>Phanerochaetaceae</taxon>
        <taxon>Phanerochaete</taxon>
    </lineage>
</organism>
<reference evidence="1 2" key="1">
    <citation type="journal article" date="2012" name="BMC Genomics">
        <title>Comparative genomics of the white-rot fungi, Phanerochaete carnosa and P. chrysosporium, to elucidate the genetic basis of the distinct wood types they colonize.</title>
        <authorList>
            <person name="Suzuki H."/>
            <person name="MacDonald J."/>
            <person name="Syed K."/>
            <person name="Salamov A."/>
            <person name="Hori C."/>
            <person name="Aerts A."/>
            <person name="Henrissat B."/>
            <person name="Wiebenga A."/>
            <person name="vanKuyk P.A."/>
            <person name="Barry K."/>
            <person name="Lindquist E."/>
            <person name="LaButti K."/>
            <person name="Lapidus A."/>
            <person name="Lucas S."/>
            <person name="Coutinho P."/>
            <person name="Gong Y."/>
            <person name="Samejima M."/>
            <person name="Mahadevan R."/>
            <person name="Abou-Zaid M."/>
            <person name="de Vries R.P."/>
            <person name="Igarashi K."/>
            <person name="Yadav J.S."/>
            <person name="Grigoriev I.V."/>
            <person name="Master E.R."/>
        </authorList>
    </citation>
    <scope>NUCLEOTIDE SEQUENCE [LARGE SCALE GENOMIC DNA]</scope>
    <source>
        <strain evidence="1 2">HHB-10118-sp</strain>
    </source>
</reference>
<evidence type="ECO:0000313" key="2">
    <source>
        <dbReference type="Proteomes" id="UP000008370"/>
    </source>
</evidence>
<dbReference type="OrthoDB" id="120976at2759"/>
<dbReference type="EMBL" id="JH930470">
    <property type="protein sequence ID" value="EKM57872.1"/>
    <property type="molecule type" value="Genomic_DNA"/>
</dbReference>
<dbReference type="STRING" id="650164.K5X4X1"/>